<organism evidence="1 2">
    <name type="scientific">Methylomonas methanica</name>
    <dbReference type="NCBI Taxonomy" id="421"/>
    <lineage>
        <taxon>Bacteria</taxon>
        <taxon>Pseudomonadati</taxon>
        <taxon>Pseudomonadota</taxon>
        <taxon>Gammaproteobacteria</taxon>
        <taxon>Methylococcales</taxon>
        <taxon>Methylococcaceae</taxon>
        <taxon>Methylomonas</taxon>
    </lineage>
</organism>
<dbReference type="Proteomes" id="UP000295649">
    <property type="component" value="Unassembled WGS sequence"/>
</dbReference>
<name>A0ABY2CKP3_METMH</name>
<comment type="caution">
    <text evidence="1">The sequence shown here is derived from an EMBL/GenBank/DDBJ whole genome shotgun (WGS) entry which is preliminary data.</text>
</comment>
<dbReference type="EMBL" id="SMCN01000027">
    <property type="protein sequence ID" value="TCV77518.1"/>
    <property type="molecule type" value="Genomic_DNA"/>
</dbReference>
<protein>
    <submittedName>
        <fullName evidence="1">Uncharacterized protein</fullName>
    </submittedName>
</protein>
<gene>
    <name evidence="1" type="ORF">EDE11_12721</name>
</gene>
<sequence length="207" mass="22132">MPLPVLNNIMTPPNPPALGNGLNNHPPVTANNSEFRAKLGNAVWLGNTLTVSNAGVNNYWYIPAIPNKVSYCVVPCGGGGDAYVISDQYGGCEYHELYNAAHNLLAFLHVYRGDGATTQYTLAPGWVRRSVKRSAVIAGAHGMQGSNWSVSLIDRNVNPPVVQSKFIHVQGYPNITVTGEDNGDTPYPPGGLLGFLGLGWLSNLLFG</sequence>
<dbReference type="RefSeq" id="WP_132325336.1">
    <property type="nucleotide sequence ID" value="NZ_LUUF01000091.1"/>
</dbReference>
<accession>A0ABY2CKP3</accession>
<evidence type="ECO:0000313" key="2">
    <source>
        <dbReference type="Proteomes" id="UP000295649"/>
    </source>
</evidence>
<reference evidence="1 2" key="1">
    <citation type="submission" date="2019-03" db="EMBL/GenBank/DDBJ databases">
        <title>Systems level insights into methane cycling in arid and semi-arid ecosystems.</title>
        <authorList>
            <person name="Kalyuzhnaya M."/>
        </authorList>
    </citation>
    <scope>NUCLEOTIDE SEQUENCE [LARGE SCALE GENOMIC DNA]</scope>
    <source>
        <strain evidence="1 2">S-1</strain>
    </source>
</reference>
<proteinExistence type="predicted"/>
<keyword evidence="2" id="KW-1185">Reference proteome</keyword>
<evidence type="ECO:0000313" key="1">
    <source>
        <dbReference type="EMBL" id="TCV77518.1"/>
    </source>
</evidence>